<dbReference type="CDD" id="cd20346">
    <property type="entry name" value="BRcat_RBR_ANKIB1"/>
    <property type="match status" value="1"/>
</dbReference>
<dbReference type="Gene3D" id="1.20.120.1750">
    <property type="match status" value="1"/>
</dbReference>
<reference evidence="13" key="2">
    <citation type="submission" date="2025-08" db="UniProtKB">
        <authorList>
            <consortium name="RefSeq"/>
        </authorList>
    </citation>
    <scope>IDENTIFICATION</scope>
    <source>
        <tissue evidence="13">Leaf</tissue>
    </source>
</reference>
<dbReference type="GeneID" id="104708206"/>
<keyword evidence="8" id="KW-0863">Zinc-finger</keyword>
<accession>A0ABM0T9U0</accession>
<keyword evidence="6" id="KW-0479">Metal-binding</keyword>
<dbReference type="PANTHER" id="PTHR11685">
    <property type="entry name" value="RBR FAMILY RING FINGER AND IBR DOMAIN-CONTAINING"/>
    <property type="match status" value="1"/>
</dbReference>
<sequence length="504" mass="58138">MEADGQKYSILVKTEVREKMMEKIKQISEFFSVSMSDATVILVRLRWNSFKASDLLVDNKDKFLAELGLARVPISNSSSAGRETTTLPNGDGDYLVSTSFCSHKFSTTCWSEYLPDVLVKNKEETGLIISCLNQGCLASVGPDTIEKLTDTVKEMYEGWLLESFMECHKETIKWCPAPGCEYAILLKDDTHEVDFGVVCLCGHTFCWTCGLESHRPVDCKKASVWWTDLLDQLRTVYWIHANTKRCPNCRSPVQRNEDPDYKLMECICSYRFCWVCLRTAEEHHGNWKCVPVADPVGESSSRELTQIFRLNQWEGRQKEMENAKSNQRFVEDDKIPKLVERCGVSELDIRTVKEAEMLIVQCRQVLKWSCVFEYYMTEEYGSTKMQYLGHQRDLASIMLWNHEMTRRWVIHKAIEKGNFTCLKHKVETSTANTGNHFAGFVKNLEEGMPEVYGNGPFQRWNKCGKCKYQNRYGDKECHLCYLPLESPESSHVEAPDDLGKMDWD</sequence>
<dbReference type="Gene3D" id="3.30.40.10">
    <property type="entry name" value="Zinc/RING finger domain, C3HC4 (zinc finger)"/>
    <property type="match status" value="1"/>
</dbReference>
<dbReference type="SUPFAM" id="SSF57850">
    <property type="entry name" value="RING/U-box"/>
    <property type="match status" value="3"/>
</dbReference>
<evidence type="ECO:0000256" key="6">
    <source>
        <dbReference type="ARBA" id="ARBA00022723"/>
    </source>
</evidence>
<evidence type="ECO:0000259" key="11">
    <source>
        <dbReference type="PROSITE" id="PS51873"/>
    </source>
</evidence>
<dbReference type="InterPro" id="IPR013083">
    <property type="entry name" value="Znf_RING/FYVE/PHD"/>
</dbReference>
<keyword evidence="10" id="KW-0862">Zinc</keyword>
<dbReference type="PROSITE" id="PS51873">
    <property type="entry name" value="TRIAD"/>
    <property type="match status" value="1"/>
</dbReference>
<comment type="catalytic activity">
    <reaction evidence="1">
        <text>[E2 ubiquitin-conjugating enzyme]-S-ubiquitinyl-L-cysteine + [acceptor protein]-L-lysine = [E2 ubiquitin-conjugating enzyme]-L-cysteine + [acceptor protein]-N(6)-ubiquitinyl-L-lysine.</text>
        <dbReference type="EC" id="2.3.2.31"/>
    </reaction>
</comment>
<proteinExistence type="predicted"/>
<comment type="cofactor">
    <cofactor evidence="2">
        <name>Zn(2+)</name>
        <dbReference type="ChEBI" id="CHEBI:29105"/>
    </cofactor>
</comment>
<dbReference type="EC" id="2.3.2.31" evidence="4"/>
<keyword evidence="9" id="KW-0833">Ubl conjugation pathway</keyword>
<dbReference type="InterPro" id="IPR044066">
    <property type="entry name" value="TRIAD_supradom"/>
</dbReference>
<keyword evidence="12" id="KW-1185">Reference proteome</keyword>
<feature type="domain" description="RING-type" evidence="11">
    <location>
        <begin position="74"/>
        <end position="293"/>
    </location>
</feature>
<gene>
    <name evidence="13" type="primary">LOC104708206</name>
</gene>
<dbReference type="SMART" id="SM00647">
    <property type="entry name" value="IBR"/>
    <property type="match status" value="2"/>
</dbReference>
<evidence type="ECO:0000313" key="13">
    <source>
        <dbReference type="RefSeq" id="XP_010423026.1"/>
    </source>
</evidence>
<evidence type="ECO:0000256" key="1">
    <source>
        <dbReference type="ARBA" id="ARBA00001798"/>
    </source>
</evidence>
<evidence type="ECO:0000256" key="7">
    <source>
        <dbReference type="ARBA" id="ARBA00022737"/>
    </source>
</evidence>
<evidence type="ECO:0000256" key="9">
    <source>
        <dbReference type="ARBA" id="ARBA00022786"/>
    </source>
</evidence>
<keyword evidence="5" id="KW-0808">Transferase</keyword>
<dbReference type="InterPro" id="IPR002867">
    <property type="entry name" value="IBR_dom"/>
</dbReference>
<comment type="pathway">
    <text evidence="3">Protein modification; protein ubiquitination.</text>
</comment>
<dbReference type="InterPro" id="IPR031127">
    <property type="entry name" value="E3_UB_ligase_RBR"/>
</dbReference>
<evidence type="ECO:0000256" key="4">
    <source>
        <dbReference type="ARBA" id="ARBA00012251"/>
    </source>
</evidence>
<reference evidence="12" key="1">
    <citation type="journal article" date="2014" name="Nat. Commun.">
        <title>The emerging biofuel crop Camelina sativa retains a highly undifferentiated hexaploid genome structure.</title>
        <authorList>
            <person name="Kagale S."/>
            <person name="Koh C."/>
            <person name="Nixon J."/>
            <person name="Bollina V."/>
            <person name="Clarke W.E."/>
            <person name="Tuteja R."/>
            <person name="Spillane C."/>
            <person name="Robinson S.J."/>
            <person name="Links M.G."/>
            <person name="Clarke C."/>
            <person name="Higgins E.E."/>
            <person name="Huebert T."/>
            <person name="Sharpe A.G."/>
            <person name="Parkin I.A."/>
        </authorList>
    </citation>
    <scope>NUCLEOTIDE SEQUENCE [LARGE SCALE GENOMIC DNA]</scope>
    <source>
        <strain evidence="12">cv. DH55</strain>
    </source>
</reference>
<evidence type="ECO:0000256" key="10">
    <source>
        <dbReference type="ARBA" id="ARBA00022833"/>
    </source>
</evidence>
<dbReference type="Proteomes" id="UP000694864">
    <property type="component" value="Chromosome 8"/>
</dbReference>
<organism evidence="12 13">
    <name type="scientific">Camelina sativa</name>
    <name type="common">False flax</name>
    <name type="synonym">Myagrum sativum</name>
    <dbReference type="NCBI Taxonomy" id="90675"/>
    <lineage>
        <taxon>Eukaryota</taxon>
        <taxon>Viridiplantae</taxon>
        <taxon>Streptophyta</taxon>
        <taxon>Embryophyta</taxon>
        <taxon>Tracheophyta</taxon>
        <taxon>Spermatophyta</taxon>
        <taxon>Magnoliopsida</taxon>
        <taxon>eudicotyledons</taxon>
        <taxon>Gunneridae</taxon>
        <taxon>Pentapetalae</taxon>
        <taxon>rosids</taxon>
        <taxon>malvids</taxon>
        <taxon>Brassicales</taxon>
        <taxon>Brassicaceae</taxon>
        <taxon>Camelineae</taxon>
        <taxon>Camelina</taxon>
    </lineage>
</organism>
<dbReference type="Pfam" id="PF01485">
    <property type="entry name" value="IBR"/>
    <property type="match status" value="2"/>
</dbReference>
<name>A0ABM0T9U0_CAMSA</name>
<evidence type="ECO:0000256" key="2">
    <source>
        <dbReference type="ARBA" id="ARBA00001947"/>
    </source>
</evidence>
<evidence type="ECO:0000256" key="8">
    <source>
        <dbReference type="ARBA" id="ARBA00022771"/>
    </source>
</evidence>
<evidence type="ECO:0000256" key="3">
    <source>
        <dbReference type="ARBA" id="ARBA00004906"/>
    </source>
</evidence>
<protein>
    <recommendedName>
        <fullName evidence="4">RBR-type E3 ubiquitin transferase</fullName>
        <ecNumber evidence="4">2.3.2.31</ecNumber>
    </recommendedName>
</protein>
<keyword evidence="7" id="KW-0677">Repeat</keyword>
<evidence type="ECO:0000313" key="12">
    <source>
        <dbReference type="Proteomes" id="UP000694864"/>
    </source>
</evidence>
<dbReference type="RefSeq" id="XP_010423026.1">
    <property type="nucleotide sequence ID" value="XM_010424724.2"/>
</dbReference>
<evidence type="ECO:0000256" key="5">
    <source>
        <dbReference type="ARBA" id="ARBA00022679"/>
    </source>
</evidence>